<evidence type="ECO:0000313" key="2">
    <source>
        <dbReference type="Proteomes" id="UP000001075"/>
    </source>
</evidence>
<protein>
    <submittedName>
        <fullName evidence="1">Uncharacterized protein</fullName>
    </submittedName>
</protein>
<reference evidence="2" key="1">
    <citation type="journal article" date="2011" name="Nat. Biotechnol.">
        <title>The genomic sequence of the Chinese hamster ovary (CHO)-K1 cell line.</title>
        <authorList>
            <person name="Xu X."/>
            <person name="Nagarajan H."/>
            <person name="Lewis N.E."/>
            <person name="Pan S."/>
            <person name="Cai Z."/>
            <person name="Liu X."/>
            <person name="Chen W."/>
            <person name="Xie M."/>
            <person name="Wang W."/>
            <person name="Hammond S."/>
            <person name="Andersen M.R."/>
            <person name="Neff N."/>
            <person name="Passarelli B."/>
            <person name="Koh W."/>
            <person name="Fan H.C."/>
            <person name="Wang J."/>
            <person name="Gui Y."/>
            <person name="Lee K.H."/>
            <person name="Betenbaugh M.J."/>
            <person name="Quake S.R."/>
            <person name="Famili I."/>
            <person name="Palsson B.O."/>
            <person name="Wang J."/>
        </authorList>
    </citation>
    <scope>NUCLEOTIDE SEQUENCE [LARGE SCALE GENOMIC DNA]</scope>
    <source>
        <strain evidence="2">CHO K1 cell line</strain>
    </source>
</reference>
<dbReference type="EMBL" id="JH003769">
    <property type="protein sequence ID" value="EGW07529.1"/>
    <property type="molecule type" value="Genomic_DNA"/>
</dbReference>
<organism evidence="1 2">
    <name type="scientific">Cricetulus griseus</name>
    <name type="common">Chinese hamster</name>
    <name type="synonym">Cricetulus barabensis griseus</name>
    <dbReference type="NCBI Taxonomy" id="10029"/>
    <lineage>
        <taxon>Eukaryota</taxon>
        <taxon>Metazoa</taxon>
        <taxon>Chordata</taxon>
        <taxon>Craniata</taxon>
        <taxon>Vertebrata</taxon>
        <taxon>Euteleostomi</taxon>
        <taxon>Mammalia</taxon>
        <taxon>Eutheria</taxon>
        <taxon>Euarchontoglires</taxon>
        <taxon>Glires</taxon>
        <taxon>Rodentia</taxon>
        <taxon>Myomorpha</taxon>
        <taxon>Muroidea</taxon>
        <taxon>Cricetidae</taxon>
        <taxon>Cricetinae</taxon>
        <taxon>Cricetulus</taxon>
    </lineage>
</organism>
<proteinExistence type="predicted"/>
<dbReference type="InParanoid" id="G3IKU8"/>
<gene>
    <name evidence="1" type="ORF">I79_024502</name>
</gene>
<name>G3IKU8_CRIGR</name>
<accession>G3IKU8</accession>
<sequence>MMQNSDSINARKYNRNCVQLGHQEWQQALPRKRLRTAMGRGAGKGLRLRPGPSCCWCRKPLEQC</sequence>
<dbReference type="Proteomes" id="UP000001075">
    <property type="component" value="Unassembled WGS sequence"/>
</dbReference>
<evidence type="ECO:0000313" key="1">
    <source>
        <dbReference type="EMBL" id="EGW07529.1"/>
    </source>
</evidence>
<dbReference type="AlphaFoldDB" id="G3IKU8"/>